<keyword evidence="2" id="KW-0732">Signal</keyword>
<feature type="domain" description="SLH" evidence="3">
    <location>
        <begin position="39"/>
        <end position="99"/>
    </location>
</feature>
<dbReference type="InterPro" id="IPR001119">
    <property type="entry name" value="SLH_dom"/>
</dbReference>
<keyword evidence="5" id="KW-1185">Reference proteome</keyword>
<name>A0ABT9WFI8_9BACL</name>
<proteinExistence type="predicted"/>
<dbReference type="Gene3D" id="2.60.40.10">
    <property type="entry name" value="Immunoglobulins"/>
    <property type="match status" value="1"/>
</dbReference>
<dbReference type="Pfam" id="PF17963">
    <property type="entry name" value="Big_9"/>
    <property type="match status" value="1"/>
</dbReference>
<organism evidence="4 5">
    <name type="scientific">Paenibacillus tundrae</name>
    <dbReference type="NCBI Taxonomy" id="528187"/>
    <lineage>
        <taxon>Bacteria</taxon>
        <taxon>Bacillati</taxon>
        <taxon>Bacillota</taxon>
        <taxon>Bacilli</taxon>
        <taxon>Bacillales</taxon>
        <taxon>Paenibacillaceae</taxon>
        <taxon>Paenibacillus</taxon>
    </lineage>
</organism>
<dbReference type="RefSeq" id="WP_307217629.1">
    <property type="nucleotide sequence ID" value="NZ_JAUSTI010000008.1"/>
</dbReference>
<gene>
    <name evidence="4" type="ORF">J2T19_003367</name>
</gene>
<accession>A0ABT9WFI8</accession>
<dbReference type="InterPro" id="IPR013783">
    <property type="entry name" value="Ig-like_fold"/>
</dbReference>
<feature type="signal peptide" evidence="2">
    <location>
        <begin position="1"/>
        <end position="25"/>
    </location>
</feature>
<reference evidence="4 5" key="1">
    <citation type="submission" date="2023-07" db="EMBL/GenBank/DDBJ databases">
        <title>Sorghum-associated microbial communities from plants grown in Nebraska, USA.</title>
        <authorList>
            <person name="Schachtman D."/>
        </authorList>
    </citation>
    <scope>NUCLEOTIDE SEQUENCE [LARGE SCALE GENOMIC DNA]</scope>
    <source>
        <strain evidence="4 5">DS1314</strain>
    </source>
</reference>
<feature type="region of interest" description="Disordered" evidence="1">
    <location>
        <begin position="493"/>
        <end position="536"/>
    </location>
</feature>
<dbReference type="EMBL" id="JAUSTI010000008">
    <property type="protein sequence ID" value="MDQ0171905.1"/>
    <property type="molecule type" value="Genomic_DNA"/>
</dbReference>
<protein>
    <recommendedName>
        <fullName evidence="3">SLH domain-containing protein</fullName>
    </recommendedName>
</protein>
<feature type="compositionally biased region" description="Low complexity" evidence="1">
    <location>
        <begin position="493"/>
        <end position="513"/>
    </location>
</feature>
<sequence length="1360" mass="144373">MSRIIRTVQLTLIALLLSNAVPVSAQYDKSGAQAMSASGVSTVAQDSTNMKLSSAMSRAVSMGIIKGDPNGDVRANDRITRQELAVILVQSLGLTINKQASAPFADVPSNSWSAPYIQAVKQAGLLQGDAKGSYHPTASITGQELMTVLVRATSFAKEEAQKKPLSSDWKGASSWAIPYIQTAEKANLLSEYQGDLKVKQGLVRSEAVGMLLSAMFPEKRLSTIQSIHGKQMQINGVTYQASEQVASLLNEGNKAILNQAGIKFMNYKRTITEINELEIRTGGLEAAEGKPEFSNNLLLNGNGAVLNGDLTIKADFTSVQGLTVKGKLTIAPEMEHDFYAQNIKVEQSVLVHGGDPNTVVFDNSVLNTVGINKTDVHVALTGNTSAQEVSVESNSTIDIAATATLPLLTIVEGASQVELQGAINTVVLDSTKPLQLNGNVAIQQLKVEGTGAISLNAAGTVQQLQVNNPASRINVAGNVKVSDISLAAGVTSSAVSGNTGTTTTTTLTSSSSGGTSGAGTGSSSGGGSESPPVVANRSPELIKPFENRKLTGNGQAATLNLNEYVTDPDGDVISYTVSSSKSSVAKVALTGSQLNIIPLEHGMATITIASNDGRGKRLRSTFEVNVNASPFASPIPDQELHAESDSKNVDLSVYFMDDEKYESELLYSVTNMDTDIVGTEVNGTILKLTPKKVGETVLKVKVNDQQVADDGSTGVTEVDLRIVVLPHINREPVGAIPTKVNVYLGDVIPGTNLNEHYTDPDGDPLTYKASSSNPDGLAVEEIAGVLNLSALQLGTYTVSYTVSDGNGGIVNGSFEVEVLSIPNQPPILTDSPPKQFVVLGKSDQIIDLSNYFIDPEGEALNYVASLDNPDDVSMLEPSVTSNMLTLRAIQAGTTKIKIVASDPQGKEAVGYIDIVVVEDGTIATIPDQTITWPWTTLDMDLAPYLSGFDANTLSVNAITLNENIATVSTDGLQVKITPVAEGNTKILFMLHDQSGRSQQALVGLVVQGEHAGSNTVPEVVSAIHEQVLTPNVTNDRTFDLSQLFSDPDGDPLQFTISNSSNEAVDASINGGLLTLKPGTGNTVAPLTVTANDGKGGTVDYTFNVRTATLVNGGVIQISTKSGVRDPLTFAASNWFPGQSSFQLYSGTAYSTFTGPDIITSSQIPLTVSPLLFWIIGNDGRAVVVQVNSTAQGTPELFFSQYVDAGAEKVVVQVHYTGGGDPSLKASGYQLEVHQWMNQTSTKRIVTKNLFDIYANVPGVYVNETYYDFMDETHFGYVNDFLSLYNPLNPNEYNVVALVLKKDGRVVDVLGDPDSHDRFMPAGGTIVRKGGIYTGSQQFSLTGEWNEFPKGTIQYIGYHNP</sequence>
<feature type="chain" id="PRO_5047218105" description="SLH domain-containing protein" evidence="2">
    <location>
        <begin position="26"/>
        <end position="1360"/>
    </location>
</feature>
<evidence type="ECO:0000256" key="2">
    <source>
        <dbReference type="SAM" id="SignalP"/>
    </source>
</evidence>
<evidence type="ECO:0000313" key="4">
    <source>
        <dbReference type="EMBL" id="MDQ0171905.1"/>
    </source>
</evidence>
<dbReference type="Pfam" id="PF00395">
    <property type="entry name" value="SLH"/>
    <property type="match status" value="2"/>
</dbReference>
<evidence type="ECO:0000256" key="1">
    <source>
        <dbReference type="SAM" id="MobiDB-lite"/>
    </source>
</evidence>
<comment type="caution">
    <text evidence="4">The sequence shown here is derived from an EMBL/GenBank/DDBJ whole genome shotgun (WGS) entry which is preliminary data.</text>
</comment>
<evidence type="ECO:0000259" key="3">
    <source>
        <dbReference type="PROSITE" id="PS51272"/>
    </source>
</evidence>
<dbReference type="Gene3D" id="2.60.40.1080">
    <property type="match status" value="1"/>
</dbReference>
<feature type="domain" description="SLH" evidence="3">
    <location>
        <begin position="100"/>
        <end position="163"/>
    </location>
</feature>
<evidence type="ECO:0000313" key="5">
    <source>
        <dbReference type="Proteomes" id="UP001233836"/>
    </source>
</evidence>
<dbReference type="Proteomes" id="UP001233836">
    <property type="component" value="Unassembled WGS sequence"/>
</dbReference>
<dbReference type="PROSITE" id="PS51272">
    <property type="entry name" value="SLH"/>
    <property type="match status" value="2"/>
</dbReference>
<feature type="compositionally biased region" description="Gly residues" evidence="1">
    <location>
        <begin position="514"/>
        <end position="528"/>
    </location>
</feature>